<evidence type="ECO:0000313" key="6">
    <source>
        <dbReference type="Proteomes" id="UP000373149"/>
    </source>
</evidence>
<dbReference type="CDD" id="cd01561">
    <property type="entry name" value="CBS_like"/>
    <property type="match status" value="1"/>
</dbReference>
<dbReference type="PROSITE" id="PS00901">
    <property type="entry name" value="CYS_SYNTHASE"/>
    <property type="match status" value="1"/>
</dbReference>
<gene>
    <name evidence="5" type="ORF">FPZ41_12530</name>
</gene>
<evidence type="ECO:0000313" key="5">
    <source>
        <dbReference type="EMBL" id="MPY49354.1"/>
    </source>
</evidence>
<dbReference type="AlphaFoldDB" id="A0A5N8WRZ3"/>
<dbReference type="PANTHER" id="PTHR10314">
    <property type="entry name" value="CYSTATHIONINE BETA-SYNTHASE"/>
    <property type="match status" value="1"/>
</dbReference>
<feature type="region of interest" description="Disordered" evidence="3">
    <location>
        <begin position="335"/>
        <end position="354"/>
    </location>
</feature>
<evidence type="ECO:0000259" key="4">
    <source>
        <dbReference type="Pfam" id="PF00291"/>
    </source>
</evidence>
<keyword evidence="6" id="KW-1185">Reference proteome</keyword>
<dbReference type="GO" id="GO:0006535">
    <property type="term" value="P:cysteine biosynthetic process from serine"/>
    <property type="evidence" value="ECO:0007669"/>
    <property type="project" value="InterPro"/>
</dbReference>
<dbReference type="EMBL" id="VMNX01000034">
    <property type="protein sequence ID" value="MPY49354.1"/>
    <property type="molecule type" value="Genomic_DNA"/>
</dbReference>
<accession>A0A5N8WRZ3</accession>
<sequence>MIRDSLLDTIGHTPVVRLRRWSVAGSEILIKLEGWNPGRSIKDRSTLSMVDHAEQDGLLPPGGTIIESTSGNVGKALALIGVVRGYRIVLVTDRKAPRSMLSYATALGAEIEVVDKPDAQGSLQGARIQRVKELLAEIPGSFWPDQYNNPANPLAHAETTGHELLADDPDFDTLVTVVGTGGHISGISATVKRARPEVVTVGVDVIGSATFGYPHGTWATRGIGLGWHPGCLDREVIDRVHMVADHEGLATCRLLARTEGVLVGESAGLAVFGALHHAHHHPGSRIIVVAADDGANYLGETFDDDWLWSRGLLPTIEEAGLTSLDALVEAARDPVSPAVPEPRAGADDLPAPTW</sequence>
<comment type="cofactor">
    <cofactor evidence="1">
        <name>pyridoxal 5'-phosphate</name>
        <dbReference type="ChEBI" id="CHEBI:597326"/>
    </cofactor>
</comment>
<name>A0A5N8WRZ3_9ACTN</name>
<dbReference type="InterPro" id="IPR001216">
    <property type="entry name" value="P-phosphate_BS"/>
</dbReference>
<evidence type="ECO:0000256" key="3">
    <source>
        <dbReference type="SAM" id="MobiDB-lite"/>
    </source>
</evidence>
<dbReference type="InterPro" id="IPR036052">
    <property type="entry name" value="TrpB-like_PALP_sf"/>
</dbReference>
<feature type="domain" description="Tryptophan synthase beta chain-like PALP" evidence="4">
    <location>
        <begin position="8"/>
        <end position="290"/>
    </location>
</feature>
<keyword evidence="2" id="KW-0663">Pyridoxal phosphate</keyword>
<reference evidence="5 6" key="1">
    <citation type="submission" date="2019-09" db="EMBL/GenBank/DDBJ databases">
        <authorList>
            <person name="Duangmal K."/>
            <person name="Teo W.F.A."/>
            <person name="Lipun K."/>
        </authorList>
    </citation>
    <scope>NUCLEOTIDE SEQUENCE [LARGE SCALE GENOMIC DNA]</scope>
    <source>
        <strain evidence="5 6">K1PN6</strain>
    </source>
</reference>
<dbReference type="SUPFAM" id="SSF53686">
    <property type="entry name" value="Tryptophan synthase beta subunit-like PLP-dependent enzymes"/>
    <property type="match status" value="1"/>
</dbReference>
<proteinExistence type="predicted"/>
<evidence type="ECO:0000256" key="1">
    <source>
        <dbReference type="ARBA" id="ARBA00001933"/>
    </source>
</evidence>
<evidence type="ECO:0000256" key="2">
    <source>
        <dbReference type="ARBA" id="ARBA00022898"/>
    </source>
</evidence>
<dbReference type="Gene3D" id="3.40.50.1100">
    <property type="match status" value="2"/>
</dbReference>
<dbReference type="RefSeq" id="WP_322620150.1">
    <property type="nucleotide sequence ID" value="NZ_VMNX01000034.1"/>
</dbReference>
<comment type="caution">
    <text evidence="5">The sequence shown here is derived from an EMBL/GenBank/DDBJ whole genome shotgun (WGS) entry which is preliminary data.</text>
</comment>
<protein>
    <submittedName>
        <fullName evidence="5">Cysteine synthase family protein</fullName>
    </submittedName>
</protein>
<dbReference type="Proteomes" id="UP000373149">
    <property type="component" value="Unassembled WGS sequence"/>
</dbReference>
<organism evidence="5 6">
    <name type="scientific">Streptomyces acidicola</name>
    <dbReference type="NCBI Taxonomy" id="2596892"/>
    <lineage>
        <taxon>Bacteria</taxon>
        <taxon>Bacillati</taxon>
        <taxon>Actinomycetota</taxon>
        <taxon>Actinomycetes</taxon>
        <taxon>Kitasatosporales</taxon>
        <taxon>Streptomycetaceae</taxon>
        <taxon>Streptomyces</taxon>
    </lineage>
</organism>
<dbReference type="InterPro" id="IPR050214">
    <property type="entry name" value="Cys_Synth/Cystath_Beta-Synth"/>
</dbReference>
<dbReference type="GO" id="GO:0016765">
    <property type="term" value="F:transferase activity, transferring alkyl or aryl (other than methyl) groups"/>
    <property type="evidence" value="ECO:0007669"/>
    <property type="project" value="UniProtKB-ARBA"/>
</dbReference>
<dbReference type="Pfam" id="PF00291">
    <property type="entry name" value="PALP"/>
    <property type="match status" value="1"/>
</dbReference>
<dbReference type="InterPro" id="IPR001926">
    <property type="entry name" value="TrpB-like_PALP"/>
</dbReference>